<sequence length="223" mass="24006">MSAPSSSSSDWEFDRATSTVARRKEVETVRDDWEDDDDEPEVASEEVNRKIWEEADRKAPAPMPLVSSASTAPPPGAFQPTMKILKRPQTNSNPSSAPGTPSPVGGLSASVSTESLQEREARYQAARNRIFGENPGSDQSNTSSTISLPLSSSTSREERFRASSNKSPPATTVTRNPRGPENSHGIGEKGVTSSRGFEGRRAKPQTPQSKDSTSTTVDSEDPI</sequence>
<dbReference type="AlphaFoldDB" id="A0A4S8MHL9"/>
<evidence type="ECO:0000313" key="4">
    <source>
        <dbReference type="Proteomes" id="UP000297245"/>
    </source>
</evidence>
<feature type="compositionally biased region" description="Polar residues" evidence="1">
    <location>
        <begin position="88"/>
        <end position="99"/>
    </location>
</feature>
<feature type="compositionally biased region" description="Basic and acidic residues" evidence="1">
    <location>
        <begin position="22"/>
        <end position="31"/>
    </location>
</feature>
<dbReference type="Proteomes" id="UP000297245">
    <property type="component" value="Unassembled WGS sequence"/>
</dbReference>
<dbReference type="EMBL" id="ML179079">
    <property type="protein sequence ID" value="THV02183.1"/>
    <property type="molecule type" value="Genomic_DNA"/>
</dbReference>
<accession>A0A4S8MHL9</accession>
<dbReference type="PROSITE" id="PS51673">
    <property type="entry name" value="SUZ"/>
    <property type="match status" value="1"/>
</dbReference>
<dbReference type="InterPro" id="IPR024771">
    <property type="entry name" value="SUZ"/>
</dbReference>
<keyword evidence="4" id="KW-1185">Reference proteome</keyword>
<dbReference type="PANTHER" id="PTHR31796">
    <property type="entry name" value="SUZ DOMAIN-CONTAINING PROTEIN 1"/>
    <property type="match status" value="1"/>
</dbReference>
<feature type="compositionally biased region" description="Polar residues" evidence="1">
    <location>
        <begin position="1"/>
        <end position="20"/>
    </location>
</feature>
<dbReference type="Pfam" id="PF12752">
    <property type="entry name" value="SUZ"/>
    <property type="match status" value="1"/>
</dbReference>
<feature type="compositionally biased region" description="Polar residues" evidence="1">
    <location>
        <begin position="205"/>
        <end position="217"/>
    </location>
</feature>
<dbReference type="OrthoDB" id="5373615at2759"/>
<protein>
    <recommendedName>
        <fullName evidence="2">SUZ domain-containing protein</fullName>
    </recommendedName>
</protein>
<organism evidence="3 4">
    <name type="scientific">Dendrothele bispora (strain CBS 962.96)</name>
    <dbReference type="NCBI Taxonomy" id="1314807"/>
    <lineage>
        <taxon>Eukaryota</taxon>
        <taxon>Fungi</taxon>
        <taxon>Dikarya</taxon>
        <taxon>Basidiomycota</taxon>
        <taxon>Agaricomycotina</taxon>
        <taxon>Agaricomycetes</taxon>
        <taxon>Agaricomycetidae</taxon>
        <taxon>Agaricales</taxon>
        <taxon>Agaricales incertae sedis</taxon>
        <taxon>Dendrothele</taxon>
    </lineage>
</organism>
<feature type="compositionally biased region" description="Low complexity" evidence="1">
    <location>
        <begin position="140"/>
        <end position="154"/>
    </location>
</feature>
<dbReference type="PANTHER" id="PTHR31796:SF2">
    <property type="entry name" value="SUZ DOMAIN-CONTAINING PROTEIN 1"/>
    <property type="match status" value="1"/>
</dbReference>
<evidence type="ECO:0000259" key="2">
    <source>
        <dbReference type="PROSITE" id="PS51673"/>
    </source>
</evidence>
<evidence type="ECO:0000256" key="1">
    <source>
        <dbReference type="SAM" id="MobiDB-lite"/>
    </source>
</evidence>
<dbReference type="InterPro" id="IPR039228">
    <property type="entry name" value="SZRD1"/>
</dbReference>
<evidence type="ECO:0000313" key="3">
    <source>
        <dbReference type="EMBL" id="THV02183.1"/>
    </source>
</evidence>
<reference evidence="3 4" key="1">
    <citation type="journal article" date="2019" name="Nat. Ecol. Evol.">
        <title>Megaphylogeny resolves global patterns of mushroom evolution.</title>
        <authorList>
            <person name="Varga T."/>
            <person name="Krizsan K."/>
            <person name="Foldi C."/>
            <person name="Dima B."/>
            <person name="Sanchez-Garcia M."/>
            <person name="Sanchez-Ramirez S."/>
            <person name="Szollosi G.J."/>
            <person name="Szarkandi J.G."/>
            <person name="Papp V."/>
            <person name="Albert L."/>
            <person name="Andreopoulos W."/>
            <person name="Angelini C."/>
            <person name="Antonin V."/>
            <person name="Barry K.W."/>
            <person name="Bougher N.L."/>
            <person name="Buchanan P."/>
            <person name="Buyck B."/>
            <person name="Bense V."/>
            <person name="Catcheside P."/>
            <person name="Chovatia M."/>
            <person name="Cooper J."/>
            <person name="Damon W."/>
            <person name="Desjardin D."/>
            <person name="Finy P."/>
            <person name="Geml J."/>
            <person name="Haridas S."/>
            <person name="Hughes K."/>
            <person name="Justo A."/>
            <person name="Karasinski D."/>
            <person name="Kautmanova I."/>
            <person name="Kiss B."/>
            <person name="Kocsube S."/>
            <person name="Kotiranta H."/>
            <person name="LaButti K.M."/>
            <person name="Lechner B.E."/>
            <person name="Liimatainen K."/>
            <person name="Lipzen A."/>
            <person name="Lukacs Z."/>
            <person name="Mihaltcheva S."/>
            <person name="Morgado L.N."/>
            <person name="Niskanen T."/>
            <person name="Noordeloos M.E."/>
            <person name="Ohm R.A."/>
            <person name="Ortiz-Santana B."/>
            <person name="Ovrebo C."/>
            <person name="Racz N."/>
            <person name="Riley R."/>
            <person name="Savchenko A."/>
            <person name="Shiryaev A."/>
            <person name="Soop K."/>
            <person name="Spirin V."/>
            <person name="Szebenyi C."/>
            <person name="Tomsovsky M."/>
            <person name="Tulloss R.E."/>
            <person name="Uehling J."/>
            <person name="Grigoriev I.V."/>
            <person name="Vagvolgyi C."/>
            <person name="Papp T."/>
            <person name="Martin F.M."/>
            <person name="Miettinen O."/>
            <person name="Hibbett D.S."/>
            <person name="Nagy L.G."/>
        </authorList>
    </citation>
    <scope>NUCLEOTIDE SEQUENCE [LARGE SCALE GENOMIC DNA]</scope>
    <source>
        <strain evidence="3 4">CBS 962.96</strain>
    </source>
</reference>
<feature type="domain" description="SUZ" evidence="2">
    <location>
        <begin position="60"/>
        <end position="135"/>
    </location>
</feature>
<feature type="compositionally biased region" description="Basic and acidic residues" evidence="1">
    <location>
        <begin position="46"/>
        <end position="59"/>
    </location>
</feature>
<gene>
    <name evidence="3" type="ORF">K435DRAFT_852999</name>
</gene>
<feature type="compositionally biased region" description="Polar residues" evidence="1">
    <location>
        <begin position="162"/>
        <end position="175"/>
    </location>
</feature>
<proteinExistence type="predicted"/>
<feature type="region of interest" description="Disordered" evidence="1">
    <location>
        <begin position="1"/>
        <end position="223"/>
    </location>
</feature>
<name>A0A4S8MHL9_DENBC</name>
<feature type="compositionally biased region" description="Acidic residues" evidence="1">
    <location>
        <begin position="32"/>
        <end position="44"/>
    </location>
</feature>